<evidence type="ECO:0000259" key="2">
    <source>
        <dbReference type="PROSITE" id="PS50994"/>
    </source>
</evidence>
<comment type="caution">
    <text evidence="3">The sequence shown here is derived from an EMBL/GenBank/DDBJ whole genome shotgun (WGS) entry which is preliminary data.</text>
</comment>
<name>A0A2G8KQ56_STIJA</name>
<dbReference type="InterPro" id="IPR036397">
    <property type="entry name" value="RNaseH_sf"/>
</dbReference>
<evidence type="ECO:0000313" key="3">
    <source>
        <dbReference type="EMBL" id="PIK50088.1"/>
    </source>
</evidence>
<gene>
    <name evidence="3" type="ORF">BSL78_13014</name>
</gene>
<dbReference type="InterPro" id="IPR050951">
    <property type="entry name" value="Retrovirus_Pol_polyprotein"/>
</dbReference>
<dbReference type="Gene3D" id="3.30.420.10">
    <property type="entry name" value="Ribonuclease H-like superfamily/Ribonuclease H"/>
    <property type="match status" value="1"/>
</dbReference>
<organism evidence="3 4">
    <name type="scientific">Stichopus japonicus</name>
    <name type="common">Sea cucumber</name>
    <dbReference type="NCBI Taxonomy" id="307972"/>
    <lineage>
        <taxon>Eukaryota</taxon>
        <taxon>Metazoa</taxon>
        <taxon>Echinodermata</taxon>
        <taxon>Eleutherozoa</taxon>
        <taxon>Echinozoa</taxon>
        <taxon>Holothuroidea</taxon>
        <taxon>Aspidochirotacea</taxon>
        <taxon>Aspidochirotida</taxon>
        <taxon>Stichopodidae</taxon>
        <taxon>Apostichopus</taxon>
    </lineage>
</organism>
<dbReference type="PANTHER" id="PTHR37984">
    <property type="entry name" value="PROTEIN CBG26694"/>
    <property type="match status" value="1"/>
</dbReference>
<dbReference type="AlphaFoldDB" id="A0A2G8KQ56"/>
<feature type="compositionally biased region" description="Polar residues" evidence="1">
    <location>
        <begin position="227"/>
        <end position="236"/>
    </location>
</feature>
<protein>
    <recommendedName>
        <fullName evidence="2">Integrase catalytic domain-containing protein</fullName>
    </recommendedName>
</protein>
<dbReference type="OrthoDB" id="6287653at2759"/>
<dbReference type="PANTHER" id="PTHR37984:SF11">
    <property type="entry name" value="INTEGRASE CATALYTIC DOMAIN-CONTAINING PROTEIN"/>
    <property type="match status" value="1"/>
</dbReference>
<dbReference type="InterPro" id="IPR012337">
    <property type="entry name" value="RNaseH-like_sf"/>
</dbReference>
<reference evidence="3 4" key="1">
    <citation type="journal article" date="2017" name="PLoS Biol.">
        <title>The sea cucumber genome provides insights into morphological evolution and visceral regeneration.</title>
        <authorList>
            <person name="Zhang X."/>
            <person name="Sun L."/>
            <person name="Yuan J."/>
            <person name="Sun Y."/>
            <person name="Gao Y."/>
            <person name="Zhang L."/>
            <person name="Li S."/>
            <person name="Dai H."/>
            <person name="Hamel J.F."/>
            <person name="Liu C."/>
            <person name="Yu Y."/>
            <person name="Liu S."/>
            <person name="Lin W."/>
            <person name="Guo K."/>
            <person name="Jin S."/>
            <person name="Xu P."/>
            <person name="Storey K.B."/>
            <person name="Huan P."/>
            <person name="Zhang T."/>
            <person name="Zhou Y."/>
            <person name="Zhang J."/>
            <person name="Lin C."/>
            <person name="Li X."/>
            <person name="Xing L."/>
            <person name="Huo D."/>
            <person name="Sun M."/>
            <person name="Wang L."/>
            <person name="Mercier A."/>
            <person name="Li F."/>
            <person name="Yang H."/>
            <person name="Xiang J."/>
        </authorList>
    </citation>
    <scope>NUCLEOTIDE SEQUENCE [LARGE SCALE GENOMIC DNA]</scope>
    <source>
        <strain evidence="3">Shaxun</strain>
        <tissue evidence="3">Muscle</tissue>
    </source>
</reference>
<feature type="compositionally biased region" description="Acidic residues" evidence="1">
    <location>
        <begin position="217"/>
        <end position="226"/>
    </location>
</feature>
<dbReference type="GO" id="GO:0003676">
    <property type="term" value="F:nucleic acid binding"/>
    <property type="evidence" value="ECO:0007669"/>
    <property type="project" value="InterPro"/>
</dbReference>
<dbReference type="Proteomes" id="UP000230750">
    <property type="component" value="Unassembled WGS sequence"/>
</dbReference>
<keyword evidence="4" id="KW-1185">Reference proteome</keyword>
<evidence type="ECO:0000256" key="1">
    <source>
        <dbReference type="SAM" id="MobiDB-lite"/>
    </source>
</evidence>
<evidence type="ECO:0000313" key="4">
    <source>
        <dbReference type="Proteomes" id="UP000230750"/>
    </source>
</evidence>
<dbReference type="InterPro" id="IPR001584">
    <property type="entry name" value="Integrase_cat-core"/>
</dbReference>
<sequence>MKVITSEKLIKSLGPIFSRYGYPETLKTDNGSNFVAAEFESYLETCGISHRTTTPLWPQANGEVERQNRSLLKALKIAQVEKKDWRSELNHFLMAYRSTPHSKTGVSPAELMFNRKIRTKLPELSGVRENVLVSDRDAEMKQKSKDYSDFKRYARDNEIGLGDKVLVRQEKQNKLLPPYNPEPFEVVDKYHTQVTVQSPQGVRYRRNASRLKKYIEEDTPYQDSNDDNCQSESNWQ</sequence>
<dbReference type="SUPFAM" id="SSF53098">
    <property type="entry name" value="Ribonuclease H-like"/>
    <property type="match status" value="1"/>
</dbReference>
<accession>A0A2G8KQ56</accession>
<feature type="domain" description="Integrase catalytic" evidence="2">
    <location>
        <begin position="1"/>
        <end position="116"/>
    </location>
</feature>
<feature type="region of interest" description="Disordered" evidence="1">
    <location>
        <begin position="215"/>
        <end position="236"/>
    </location>
</feature>
<dbReference type="PROSITE" id="PS50994">
    <property type="entry name" value="INTEGRASE"/>
    <property type="match status" value="1"/>
</dbReference>
<proteinExistence type="predicted"/>
<dbReference type="GO" id="GO:0015074">
    <property type="term" value="P:DNA integration"/>
    <property type="evidence" value="ECO:0007669"/>
    <property type="project" value="InterPro"/>
</dbReference>
<dbReference type="EMBL" id="MRZV01000434">
    <property type="protein sequence ID" value="PIK50088.1"/>
    <property type="molecule type" value="Genomic_DNA"/>
</dbReference>